<dbReference type="Pfam" id="PF11967">
    <property type="entry name" value="RecO_N"/>
    <property type="match status" value="1"/>
</dbReference>
<dbReference type="NCBIfam" id="TIGR00613">
    <property type="entry name" value="reco"/>
    <property type="match status" value="1"/>
</dbReference>
<evidence type="ECO:0000256" key="2">
    <source>
        <dbReference type="ARBA" id="ARBA00023172"/>
    </source>
</evidence>
<dbReference type="Pfam" id="PF02565">
    <property type="entry name" value="RecO_C"/>
    <property type="match status" value="1"/>
</dbReference>
<evidence type="ECO:0000256" key="1">
    <source>
        <dbReference type="ARBA" id="ARBA00022763"/>
    </source>
</evidence>
<organism evidence="6 7">
    <name type="scientific">Cnuella takakiae</name>
    <dbReference type="NCBI Taxonomy" id="1302690"/>
    <lineage>
        <taxon>Bacteria</taxon>
        <taxon>Pseudomonadati</taxon>
        <taxon>Bacteroidota</taxon>
        <taxon>Chitinophagia</taxon>
        <taxon>Chitinophagales</taxon>
        <taxon>Chitinophagaceae</taxon>
        <taxon>Cnuella</taxon>
    </lineage>
</organism>
<dbReference type="PANTHER" id="PTHR33991:SF1">
    <property type="entry name" value="DNA REPAIR PROTEIN RECO"/>
    <property type="match status" value="1"/>
</dbReference>
<dbReference type="PANTHER" id="PTHR33991">
    <property type="entry name" value="DNA REPAIR PROTEIN RECO"/>
    <property type="match status" value="1"/>
</dbReference>
<dbReference type="GO" id="GO:0006310">
    <property type="term" value="P:DNA recombination"/>
    <property type="evidence" value="ECO:0007669"/>
    <property type="project" value="UniProtKB-UniRule"/>
</dbReference>
<proteinExistence type="inferred from homology"/>
<dbReference type="InterPro" id="IPR022572">
    <property type="entry name" value="DNA_rep/recomb_RecO_N"/>
</dbReference>
<comment type="similarity">
    <text evidence="4">Belongs to the RecO family.</text>
</comment>
<dbReference type="SUPFAM" id="SSF57863">
    <property type="entry name" value="ArfGap/RecO-like zinc finger"/>
    <property type="match status" value="1"/>
</dbReference>
<keyword evidence="2 4" id="KW-0233">DNA recombination</keyword>
<dbReference type="EMBL" id="FQUO01000012">
    <property type="protein sequence ID" value="SHF83134.1"/>
    <property type="molecule type" value="Genomic_DNA"/>
</dbReference>
<dbReference type="Proteomes" id="UP000184368">
    <property type="component" value="Unassembled WGS sequence"/>
</dbReference>
<protein>
    <recommendedName>
        <fullName evidence="4">DNA repair protein RecO</fullName>
    </recommendedName>
    <alternativeName>
        <fullName evidence="4">Recombination protein O</fullName>
    </alternativeName>
</protein>
<keyword evidence="3 4" id="KW-0234">DNA repair</keyword>
<dbReference type="SUPFAM" id="SSF50249">
    <property type="entry name" value="Nucleic acid-binding proteins"/>
    <property type="match status" value="1"/>
</dbReference>
<dbReference type="HAMAP" id="MF_00201">
    <property type="entry name" value="RecO"/>
    <property type="match status" value="1"/>
</dbReference>
<evidence type="ECO:0000313" key="7">
    <source>
        <dbReference type="Proteomes" id="UP000184368"/>
    </source>
</evidence>
<dbReference type="GO" id="GO:0006302">
    <property type="term" value="P:double-strand break repair"/>
    <property type="evidence" value="ECO:0007669"/>
    <property type="project" value="TreeGrafter"/>
</dbReference>
<accession>A0A1M5EV86</accession>
<dbReference type="Gene3D" id="2.40.50.140">
    <property type="entry name" value="Nucleic acid-binding proteins"/>
    <property type="match status" value="1"/>
</dbReference>
<name>A0A1M5EV86_9BACT</name>
<sequence>MIAKTKGIVLRSVKYGETSLVVSIYTELFGMQSYLVNGVRTAVKRGGAKGAFFQSASLLDLVVYHNEFSALHRIREYKWAVLYQNVLTDVIKNSVAAFMIELLSKCVKVPDPNPELFYFVEDSLLHLDKASGHVAANLPLFFALHLPYFFGFRISDEYTEEQHYLDLHEGVFTPLQPSHSHYLQDREAEVVSYILKAQQPSDLEDLHLNREFRRRLLTSLEQYYSMHMPEFGALKTLPVLRELMG</sequence>
<evidence type="ECO:0000259" key="5">
    <source>
        <dbReference type="Pfam" id="PF11967"/>
    </source>
</evidence>
<dbReference type="STRING" id="1302690.BUE76_04920"/>
<evidence type="ECO:0000256" key="3">
    <source>
        <dbReference type="ARBA" id="ARBA00023204"/>
    </source>
</evidence>
<dbReference type="RefSeq" id="WP_073045137.1">
    <property type="nucleotide sequence ID" value="NZ_FQUO01000012.1"/>
</dbReference>
<keyword evidence="1 4" id="KW-0227">DNA damage</keyword>
<keyword evidence="7" id="KW-1185">Reference proteome</keyword>
<feature type="domain" description="DNA replication/recombination mediator RecO N-terminal" evidence="5">
    <location>
        <begin position="1"/>
        <end position="79"/>
    </location>
</feature>
<dbReference type="InterPro" id="IPR037278">
    <property type="entry name" value="ARFGAP/RecO"/>
</dbReference>
<reference evidence="6 7" key="1">
    <citation type="submission" date="2016-11" db="EMBL/GenBank/DDBJ databases">
        <authorList>
            <person name="Jaros S."/>
            <person name="Januszkiewicz K."/>
            <person name="Wedrychowicz H."/>
        </authorList>
    </citation>
    <scope>NUCLEOTIDE SEQUENCE [LARGE SCALE GENOMIC DNA]</scope>
    <source>
        <strain evidence="6 7">DSM 26897</strain>
    </source>
</reference>
<dbReference type="AlphaFoldDB" id="A0A1M5EV86"/>
<evidence type="ECO:0000313" key="6">
    <source>
        <dbReference type="EMBL" id="SHF83134.1"/>
    </source>
</evidence>
<dbReference type="GO" id="GO:0043590">
    <property type="term" value="C:bacterial nucleoid"/>
    <property type="evidence" value="ECO:0007669"/>
    <property type="project" value="TreeGrafter"/>
</dbReference>
<dbReference type="InterPro" id="IPR012340">
    <property type="entry name" value="NA-bd_OB-fold"/>
</dbReference>
<comment type="function">
    <text evidence="4">Involved in DNA repair and RecF pathway recombination.</text>
</comment>
<dbReference type="InterPro" id="IPR003717">
    <property type="entry name" value="RecO"/>
</dbReference>
<evidence type="ECO:0000256" key="4">
    <source>
        <dbReference type="HAMAP-Rule" id="MF_00201"/>
    </source>
</evidence>
<gene>
    <name evidence="4" type="primary">recO</name>
    <name evidence="6" type="ORF">SAMN05444008_112207</name>
</gene>